<reference evidence="5" key="1">
    <citation type="journal article" date="2021" name="Genome Biol. Evol.">
        <title>A High-Quality Reference Genome for a Parasitic Bivalve with Doubly Uniparental Inheritance (Bivalvia: Unionida).</title>
        <authorList>
            <person name="Smith C.H."/>
        </authorList>
    </citation>
    <scope>NUCLEOTIDE SEQUENCE</scope>
    <source>
        <strain evidence="5">CHS0354</strain>
    </source>
</reference>
<reference evidence="5" key="2">
    <citation type="journal article" date="2021" name="Genome Biol. Evol.">
        <title>Developing a high-quality reference genome for a parasitic bivalve with doubly uniparental inheritance (Bivalvia: Unionida).</title>
        <authorList>
            <person name="Smith C.H."/>
        </authorList>
    </citation>
    <scope>NUCLEOTIDE SEQUENCE</scope>
    <source>
        <strain evidence="5">CHS0354</strain>
        <tissue evidence="5">Mantle</tissue>
    </source>
</reference>
<accession>A0AAE0VS43</accession>
<keyword evidence="2 3" id="KW-0802">TPR repeat</keyword>
<dbReference type="PROSITE" id="PS50005">
    <property type="entry name" value="TPR"/>
    <property type="match status" value="1"/>
</dbReference>
<dbReference type="AlphaFoldDB" id="A0AAE0VS43"/>
<evidence type="ECO:0000256" key="1">
    <source>
        <dbReference type="ARBA" id="ARBA00022737"/>
    </source>
</evidence>
<dbReference type="InterPro" id="IPR019734">
    <property type="entry name" value="TPR_rpt"/>
</dbReference>
<dbReference type="SUPFAM" id="SSF48452">
    <property type="entry name" value="TPR-like"/>
    <property type="match status" value="1"/>
</dbReference>
<organism evidence="5 6">
    <name type="scientific">Potamilus streckersoni</name>
    <dbReference type="NCBI Taxonomy" id="2493646"/>
    <lineage>
        <taxon>Eukaryota</taxon>
        <taxon>Metazoa</taxon>
        <taxon>Spiralia</taxon>
        <taxon>Lophotrochozoa</taxon>
        <taxon>Mollusca</taxon>
        <taxon>Bivalvia</taxon>
        <taxon>Autobranchia</taxon>
        <taxon>Heteroconchia</taxon>
        <taxon>Palaeoheterodonta</taxon>
        <taxon>Unionida</taxon>
        <taxon>Unionoidea</taxon>
        <taxon>Unionidae</taxon>
        <taxon>Ambleminae</taxon>
        <taxon>Lampsilini</taxon>
        <taxon>Potamilus</taxon>
    </lineage>
</organism>
<protein>
    <submittedName>
        <fullName evidence="5">Uncharacterized protein</fullName>
    </submittedName>
</protein>
<dbReference type="Proteomes" id="UP001195483">
    <property type="component" value="Unassembled WGS sequence"/>
</dbReference>
<dbReference type="Gene3D" id="1.25.40.10">
    <property type="entry name" value="Tetratricopeptide repeat domain"/>
    <property type="match status" value="2"/>
</dbReference>
<name>A0AAE0VS43_9BIVA</name>
<dbReference type="InterPro" id="IPR050498">
    <property type="entry name" value="Ycf3"/>
</dbReference>
<dbReference type="PANTHER" id="PTHR44858:SF1">
    <property type="entry name" value="UDP-N-ACETYLGLUCOSAMINE--PEPTIDE N-ACETYLGLUCOSAMINYLTRANSFERASE SPINDLY-RELATED"/>
    <property type="match status" value="1"/>
</dbReference>
<dbReference type="EMBL" id="JAEAOA010001418">
    <property type="protein sequence ID" value="KAK3587087.1"/>
    <property type="molecule type" value="Genomic_DNA"/>
</dbReference>
<comment type="caution">
    <text evidence="5">The sequence shown here is derived from an EMBL/GenBank/DDBJ whole genome shotgun (WGS) entry which is preliminary data.</text>
</comment>
<evidence type="ECO:0000313" key="6">
    <source>
        <dbReference type="Proteomes" id="UP001195483"/>
    </source>
</evidence>
<gene>
    <name evidence="5" type="ORF">CHS0354_023542</name>
</gene>
<evidence type="ECO:0000256" key="2">
    <source>
        <dbReference type="ARBA" id="ARBA00022803"/>
    </source>
</evidence>
<feature type="repeat" description="TPR" evidence="3">
    <location>
        <begin position="69"/>
        <end position="102"/>
    </location>
</feature>
<dbReference type="PANTHER" id="PTHR44858">
    <property type="entry name" value="TETRATRICOPEPTIDE REPEAT PROTEIN 6"/>
    <property type="match status" value="1"/>
</dbReference>
<reference evidence="5" key="3">
    <citation type="submission" date="2023-05" db="EMBL/GenBank/DDBJ databases">
        <authorList>
            <person name="Smith C.H."/>
        </authorList>
    </citation>
    <scope>NUCLEOTIDE SEQUENCE</scope>
    <source>
        <strain evidence="5">CHS0354</strain>
        <tissue evidence="5">Mantle</tissue>
    </source>
</reference>
<sequence>MSSGMVWNFRNLTELHDAANGWLRQAMHNERSKRWKKVIDCYQKLFWAIDRANLPDEYEPPSGYNMLLYELYFHLGVAYQHVGEQRKAVSEFTKAIEAVSLPKNGCLAGCLMNSCLQTPIYARRAFAKATVGDLKGALKDAEKAVVLDSKNPAVYCIRALVWNMMNSITMGLKDLDTALKLNSSHLCSLVLKSSLTKPIIKWFNIESAGKSKLNKYGLKAKRLNPESETYLNVDTFNHPCILEFYDKFLFALSVPHTITVINLEPDKPSKTHIESDPNLYKSPASKRPFSAPCTSVTNQREPFRCGTPTVAEHNKISFRRRLDYGEAVRKHVSRPKSATDFFSQLEKQREREANMRRALSRMSAQQVRTQPTTADTQSFVMRVRPQMAAARLTSPLTSVPSKVVSSPDGISTSIATVILDTSKKSPTTKKFEIKTPTNYTIPVFQALNIKDAPRMYYKPWNGDKLPVAEIPNRPKTPIFK</sequence>
<evidence type="ECO:0000256" key="4">
    <source>
        <dbReference type="SAM" id="MobiDB-lite"/>
    </source>
</evidence>
<keyword evidence="6" id="KW-1185">Reference proteome</keyword>
<feature type="region of interest" description="Disordered" evidence="4">
    <location>
        <begin position="271"/>
        <end position="298"/>
    </location>
</feature>
<proteinExistence type="predicted"/>
<dbReference type="InterPro" id="IPR011990">
    <property type="entry name" value="TPR-like_helical_dom_sf"/>
</dbReference>
<evidence type="ECO:0000256" key="3">
    <source>
        <dbReference type="PROSITE-ProRule" id="PRU00339"/>
    </source>
</evidence>
<keyword evidence="1" id="KW-0677">Repeat</keyword>
<dbReference type="SMART" id="SM00028">
    <property type="entry name" value="TPR"/>
    <property type="match status" value="3"/>
</dbReference>
<evidence type="ECO:0000313" key="5">
    <source>
        <dbReference type="EMBL" id="KAK3587087.1"/>
    </source>
</evidence>